<dbReference type="Pfam" id="PF01939">
    <property type="entry name" value="NucS_C"/>
    <property type="match status" value="1"/>
</dbReference>
<comment type="caution">
    <text evidence="2">The sequence shown here is derived from an EMBL/GenBank/DDBJ whole genome shotgun (WGS) entry which is preliminary data.</text>
</comment>
<evidence type="ECO:0000313" key="2">
    <source>
        <dbReference type="EMBL" id="MDE4907176.1"/>
    </source>
</evidence>
<sequence>MPHNIKLWNIAQNGDLSEINQSTLDYEERLEDWIEKDISILSDEYLIIGRQVPTEFNTFIDLLCLDRNGDIVIIELKRNKTPRDTVAQVLDYASWVQDLSRDAIISMANDYMNEKDSLESAFRKKFEEELPDALNMSHTMLVVASKIDESTERIVKYLSDTHGIGINVVEFQYFQLNNSNEYVSRVFLIDPETASSNMERNKTLKRKRKLSMDELEEMADQKGLREIYDSLIEGLLPFFDKSRTTRSSIAFVGKKVIGDGKNVIFSLIPSSSTEMSGLVFQVYLKRLAILCNCDKEHIEQILPENRKDWAYNNSVDEMWTGFEGAFQSKEEVNRFVDGLQRLKNL</sequence>
<keyword evidence="2" id="KW-0255">Endonuclease</keyword>
<keyword evidence="2" id="KW-0540">Nuclease</keyword>
<keyword evidence="2" id="KW-0378">Hydrolase</keyword>
<dbReference type="Proteomes" id="UP001143747">
    <property type="component" value="Unassembled WGS sequence"/>
</dbReference>
<feature type="domain" description="Endonuclease NucS C-terminal" evidence="1">
    <location>
        <begin position="27"/>
        <end position="96"/>
    </location>
</feature>
<protein>
    <submittedName>
        <fullName evidence="2">Endonuclease NucS</fullName>
    </submittedName>
</protein>
<keyword evidence="3" id="KW-1185">Reference proteome</keyword>
<dbReference type="InterPro" id="IPR048301">
    <property type="entry name" value="NucS_C"/>
</dbReference>
<proteinExistence type="predicted"/>
<gene>
    <name evidence="2" type="ORF">L0665_00850</name>
</gene>
<dbReference type="GO" id="GO:0004519">
    <property type="term" value="F:endonuclease activity"/>
    <property type="evidence" value="ECO:0007669"/>
    <property type="project" value="UniProtKB-KW"/>
</dbReference>
<evidence type="ECO:0000313" key="3">
    <source>
        <dbReference type="Proteomes" id="UP001143747"/>
    </source>
</evidence>
<dbReference type="AlphaFoldDB" id="A0A9Q4KTY2"/>
<dbReference type="Gene3D" id="3.40.1350.10">
    <property type="match status" value="1"/>
</dbReference>
<accession>A0A9Q4KTY2</accession>
<evidence type="ECO:0000259" key="1">
    <source>
        <dbReference type="Pfam" id="PF01939"/>
    </source>
</evidence>
<dbReference type="GO" id="GO:0003676">
    <property type="term" value="F:nucleic acid binding"/>
    <property type="evidence" value="ECO:0007669"/>
    <property type="project" value="InterPro"/>
</dbReference>
<dbReference type="InterPro" id="IPR011856">
    <property type="entry name" value="tRNA_endonuc-like_dom_sf"/>
</dbReference>
<organism evidence="2 3">
    <name type="scientific">Methanogenium marinum</name>
    <dbReference type="NCBI Taxonomy" id="348610"/>
    <lineage>
        <taxon>Archaea</taxon>
        <taxon>Methanobacteriati</taxon>
        <taxon>Methanobacteriota</taxon>
        <taxon>Stenosarchaea group</taxon>
        <taxon>Methanomicrobia</taxon>
        <taxon>Methanomicrobiales</taxon>
        <taxon>Methanomicrobiaceae</taxon>
        <taxon>Methanogenium</taxon>
    </lineage>
</organism>
<name>A0A9Q4KTY2_9EURY</name>
<reference evidence="2" key="1">
    <citation type="submission" date="2022-01" db="EMBL/GenBank/DDBJ databases">
        <title>Draft genome of Methanogenium marinum DSM 15558.</title>
        <authorList>
            <person name="Chen S.-C."/>
            <person name="You Y.-T."/>
        </authorList>
    </citation>
    <scope>NUCLEOTIDE SEQUENCE</scope>
    <source>
        <strain evidence="2">DSM 15558</strain>
    </source>
</reference>
<dbReference type="RefSeq" id="WP_274923840.1">
    <property type="nucleotide sequence ID" value="NZ_JAKELO010000002.1"/>
</dbReference>
<dbReference type="EMBL" id="JAKELO010000002">
    <property type="protein sequence ID" value="MDE4907176.1"/>
    <property type="molecule type" value="Genomic_DNA"/>
</dbReference>